<dbReference type="Proteomes" id="UP001225034">
    <property type="component" value="Unassembled WGS sequence"/>
</dbReference>
<keyword evidence="2" id="KW-1185">Reference proteome</keyword>
<reference evidence="1 2" key="1">
    <citation type="submission" date="2023-07" db="EMBL/GenBank/DDBJ databases">
        <title>Genomic Encyclopedia of Type Strains, Phase IV (KMG-IV): sequencing the most valuable type-strain genomes for metagenomic binning, comparative biology and taxonomic classification.</title>
        <authorList>
            <person name="Goeker M."/>
        </authorList>
    </citation>
    <scope>NUCLEOTIDE SEQUENCE [LARGE SCALE GENOMIC DNA]</scope>
    <source>
        <strain evidence="1 2">DSM 19154</strain>
    </source>
</reference>
<gene>
    <name evidence="1" type="ORF">J2S05_003717</name>
</gene>
<name>A0ABT9YLZ6_9BACI</name>
<evidence type="ECO:0000313" key="2">
    <source>
        <dbReference type="Proteomes" id="UP001225034"/>
    </source>
</evidence>
<comment type="caution">
    <text evidence="1">The sequence shown here is derived from an EMBL/GenBank/DDBJ whole genome shotgun (WGS) entry which is preliminary data.</text>
</comment>
<sequence>MYQITRTVNGKIEALNDSNSPNIKQFLTLMDAELMASKLNKNTLPDHLWSVQPLNDEEQTTS</sequence>
<accession>A0ABT9YLZ6</accession>
<proteinExistence type="predicted"/>
<organism evidence="1 2">
    <name type="scientific">Alkalicoccobacillus murimartini</name>
    <dbReference type="NCBI Taxonomy" id="171685"/>
    <lineage>
        <taxon>Bacteria</taxon>
        <taxon>Bacillati</taxon>
        <taxon>Bacillota</taxon>
        <taxon>Bacilli</taxon>
        <taxon>Bacillales</taxon>
        <taxon>Bacillaceae</taxon>
        <taxon>Alkalicoccobacillus</taxon>
    </lineage>
</organism>
<evidence type="ECO:0000313" key="1">
    <source>
        <dbReference type="EMBL" id="MDQ0208893.1"/>
    </source>
</evidence>
<dbReference type="RefSeq" id="WP_306985316.1">
    <property type="nucleotide sequence ID" value="NZ_JAUSUA010000007.1"/>
</dbReference>
<dbReference type="EMBL" id="JAUSUA010000007">
    <property type="protein sequence ID" value="MDQ0208893.1"/>
    <property type="molecule type" value="Genomic_DNA"/>
</dbReference>
<protein>
    <submittedName>
        <fullName evidence="1">Uncharacterized protein</fullName>
    </submittedName>
</protein>